<dbReference type="AlphaFoldDB" id="A0A7X6M3E1"/>
<dbReference type="RefSeq" id="WP_083892812.1">
    <property type="nucleotide sequence ID" value="NZ_CAWPHS010000025.1"/>
</dbReference>
<sequence>MADASRHLDFTHHPDAAEIRERHERILAGPQAVLVDGLLLLAGLYLAISPWVVTPFPTAAGGGLSRLGVINLIVGIAVAIVGLSLVAAPERCHRLSWTVVAMGVWMLVTPWVIGPSTTAVLWNNLWTGGVITALGLAATGMLAAGARTTRHTTAAAPAQRHMAAH</sequence>
<protein>
    <submittedName>
        <fullName evidence="3">SPW repeat protein</fullName>
    </submittedName>
</protein>
<evidence type="ECO:0000313" key="4">
    <source>
        <dbReference type="Proteomes" id="UP000523447"/>
    </source>
</evidence>
<gene>
    <name evidence="3" type="ORF">HGA07_23625</name>
</gene>
<accession>A0A7X6M3E1</accession>
<keyword evidence="1" id="KW-1133">Transmembrane helix</keyword>
<dbReference type="Pfam" id="PF03779">
    <property type="entry name" value="SPW"/>
    <property type="match status" value="1"/>
</dbReference>
<feature type="transmembrane region" description="Helical" evidence="1">
    <location>
        <begin position="68"/>
        <end position="88"/>
    </location>
</feature>
<evidence type="ECO:0000256" key="1">
    <source>
        <dbReference type="SAM" id="Phobius"/>
    </source>
</evidence>
<dbReference type="EMBL" id="JAAXPE010000031">
    <property type="protein sequence ID" value="NKY88600.1"/>
    <property type="molecule type" value="Genomic_DNA"/>
</dbReference>
<keyword evidence="1" id="KW-0812">Transmembrane</keyword>
<evidence type="ECO:0000259" key="2">
    <source>
        <dbReference type="Pfam" id="PF03779"/>
    </source>
</evidence>
<dbReference type="InterPro" id="IPR005530">
    <property type="entry name" value="SPW"/>
</dbReference>
<name>A0A7X6M3E1_9NOCA</name>
<reference evidence="3 4" key="1">
    <citation type="submission" date="2020-04" db="EMBL/GenBank/DDBJ databases">
        <title>MicrobeNet Type strains.</title>
        <authorList>
            <person name="Nicholson A.C."/>
        </authorList>
    </citation>
    <scope>NUCLEOTIDE SEQUENCE [LARGE SCALE GENOMIC DNA]</scope>
    <source>
        <strain evidence="3 4">DSM 44445</strain>
    </source>
</reference>
<feature type="transmembrane region" description="Helical" evidence="1">
    <location>
        <begin position="95"/>
        <end position="113"/>
    </location>
</feature>
<keyword evidence="4" id="KW-1185">Reference proteome</keyword>
<organism evidence="3 4">
    <name type="scientific">Nocardia veterana</name>
    <dbReference type="NCBI Taxonomy" id="132249"/>
    <lineage>
        <taxon>Bacteria</taxon>
        <taxon>Bacillati</taxon>
        <taxon>Actinomycetota</taxon>
        <taxon>Actinomycetes</taxon>
        <taxon>Mycobacteriales</taxon>
        <taxon>Nocardiaceae</taxon>
        <taxon>Nocardia</taxon>
    </lineage>
</organism>
<keyword evidence="1" id="KW-0472">Membrane</keyword>
<feature type="transmembrane region" description="Helical" evidence="1">
    <location>
        <begin position="125"/>
        <end position="144"/>
    </location>
</feature>
<feature type="domain" description="SPW repeat-containing integral membrane" evidence="2">
    <location>
        <begin position="35"/>
        <end position="136"/>
    </location>
</feature>
<comment type="caution">
    <text evidence="3">The sequence shown here is derived from an EMBL/GenBank/DDBJ whole genome shotgun (WGS) entry which is preliminary data.</text>
</comment>
<evidence type="ECO:0000313" key="3">
    <source>
        <dbReference type="EMBL" id="NKY88600.1"/>
    </source>
</evidence>
<dbReference type="Proteomes" id="UP000523447">
    <property type="component" value="Unassembled WGS sequence"/>
</dbReference>
<proteinExistence type="predicted"/>
<feature type="transmembrane region" description="Helical" evidence="1">
    <location>
        <begin position="26"/>
        <end position="48"/>
    </location>
</feature>